<feature type="region of interest" description="Disordered" evidence="1">
    <location>
        <begin position="125"/>
        <end position="151"/>
    </location>
</feature>
<sequence>MVRDGWRLEALEPRVLLSADPVLGAIQSVVTDDRGHDQALHGAYDFDHPAPTSAEPLLSRESYDNLINQPVHASVPATVFDVGDLQAQGFSASTLTVAANETLRGSGTLNVAVLNTGLVSPGHSPGVDNVSSYTQSAGGTLTPDTGARTAR</sequence>
<accession>A0A147GL37</accession>
<dbReference type="Proteomes" id="UP000072741">
    <property type="component" value="Unassembled WGS sequence"/>
</dbReference>
<evidence type="ECO:0000313" key="2">
    <source>
        <dbReference type="EMBL" id="KTT11995.1"/>
    </source>
</evidence>
<organism evidence="2 3">
    <name type="scientific">Pseudacidovorax intermedius</name>
    <dbReference type="NCBI Taxonomy" id="433924"/>
    <lineage>
        <taxon>Bacteria</taxon>
        <taxon>Pseudomonadati</taxon>
        <taxon>Pseudomonadota</taxon>
        <taxon>Betaproteobacteria</taxon>
        <taxon>Burkholderiales</taxon>
        <taxon>Comamonadaceae</taxon>
        <taxon>Pseudacidovorax</taxon>
    </lineage>
</organism>
<keyword evidence="3" id="KW-1185">Reference proteome</keyword>
<comment type="caution">
    <text evidence="2">The sequence shown here is derived from an EMBL/GenBank/DDBJ whole genome shotgun (WGS) entry which is preliminary data.</text>
</comment>
<protein>
    <submittedName>
        <fullName evidence="2">Uncharacterized protein</fullName>
    </submittedName>
</protein>
<feature type="compositionally biased region" description="Polar residues" evidence="1">
    <location>
        <begin position="129"/>
        <end position="143"/>
    </location>
</feature>
<evidence type="ECO:0000313" key="3">
    <source>
        <dbReference type="Proteomes" id="UP000072741"/>
    </source>
</evidence>
<gene>
    <name evidence="2" type="ORF">NS331_24610</name>
</gene>
<reference evidence="2 3" key="1">
    <citation type="journal article" date="2016" name="Front. Microbiol.">
        <title>Genomic Resource of Rice Seed Associated Bacteria.</title>
        <authorList>
            <person name="Midha S."/>
            <person name="Bansal K."/>
            <person name="Sharma S."/>
            <person name="Kumar N."/>
            <person name="Patil P.P."/>
            <person name="Chaudhry V."/>
            <person name="Patil P.B."/>
        </authorList>
    </citation>
    <scope>NUCLEOTIDE SEQUENCE [LARGE SCALE GENOMIC DNA]</scope>
    <source>
        <strain evidence="2 3">NS331</strain>
    </source>
</reference>
<proteinExistence type="predicted"/>
<dbReference type="AlphaFoldDB" id="A0A147GL37"/>
<evidence type="ECO:0000256" key="1">
    <source>
        <dbReference type="SAM" id="MobiDB-lite"/>
    </source>
</evidence>
<name>A0A147GL37_9BURK</name>
<dbReference type="EMBL" id="LDSL01000221">
    <property type="protein sequence ID" value="KTT11995.1"/>
    <property type="molecule type" value="Genomic_DNA"/>
</dbReference>
<dbReference type="NCBIfam" id="NF012209">
    <property type="entry name" value="LEPR-8K"/>
    <property type="match status" value="1"/>
</dbReference>
<feature type="non-terminal residue" evidence="2">
    <location>
        <position position="151"/>
    </location>
</feature>
<dbReference type="InterPro" id="IPR053786">
    <property type="entry name" value="LEPRxLL_CS"/>
</dbReference>